<comment type="cofactor">
    <cofactor evidence="1 5">
        <name>Zn(2+)</name>
        <dbReference type="ChEBI" id="CHEBI:29105"/>
    </cofactor>
</comment>
<dbReference type="Gene3D" id="3.40.50.720">
    <property type="entry name" value="NAD(P)-binding Rossmann-like Domain"/>
    <property type="match status" value="1"/>
</dbReference>
<keyword evidence="4" id="KW-0560">Oxidoreductase</keyword>
<dbReference type="SMART" id="SM00829">
    <property type="entry name" value="PKS_ER"/>
    <property type="match status" value="1"/>
</dbReference>
<evidence type="ECO:0000256" key="5">
    <source>
        <dbReference type="RuleBase" id="RU361277"/>
    </source>
</evidence>
<keyword evidence="3 5" id="KW-0862">Zinc</keyword>
<reference evidence="7 8" key="1">
    <citation type="journal article" date="2017" name="Biotechnol. Biofuels">
        <title>Differential beta-glucosidase expression as a function of carbon source availability in Talaromyces amestolkiae: a genomic and proteomic approach.</title>
        <authorList>
            <person name="de Eugenio L.I."/>
            <person name="Mendez-Liter J.A."/>
            <person name="Nieto-Dominguez M."/>
            <person name="Alonso L."/>
            <person name="Gil-Munoz J."/>
            <person name="Barriuso J."/>
            <person name="Prieto A."/>
            <person name="Martinez M.J."/>
        </authorList>
    </citation>
    <scope>NUCLEOTIDE SEQUENCE [LARGE SCALE GENOMIC DNA]</scope>
    <source>
        <strain evidence="7 8">CIB</strain>
    </source>
</reference>
<dbReference type="SUPFAM" id="SSF51735">
    <property type="entry name" value="NAD(P)-binding Rossmann-fold domains"/>
    <property type="match status" value="1"/>
</dbReference>
<evidence type="ECO:0000256" key="1">
    <source>
        <dbReference type="ARBA" id="ARBA00001947"/>
    </source>
</evidence>
<dbReference type="Pfam" id="PF00107">
    <property type="entry name" value="ADH_zinc_N"/>
    <property type="match status" value="1"/>
</dbReference>
<dbReference type="GO" id="GO:0008270">
    <property type="term" value="F:zinc ion binding"/>
    <property type="evidence" value="ECO:0007669"/>
    <property type="project" value="InterPro"/>
</dbReference>
<evidence type="ECO:0000256" key="2">
    <source>
        <dbReference type="ARBA" id="ARBA00022723"/>
    </source>
</evidence>
<dbReference type="CDD" id="cd05283">
    <property type="entry name" value="CAD1"/>
    <property type="match status" value="1"/>
</dbReference>
<evidence type="ECO:0000256" key="3">
    <source>
        <dbReference type="ARBA" id="ARBA00022833"/>
    </source>
</evidence>
<dbReference type="AlphaFoldDB" id="A0A364L2V1"/>
<proteinExistence type="inferred from homology"/>
<organism evidence="7 8">
    <name type="scientific">Talaromyces amestolkiae</name>
    <dbReference type="NCBI Taxonomy" id="1196081"/>
    <lineage>
        <taxon>Eukaryota</taxon>
        <taxon>Fungi</taxon>
        <taxon>Dikarya</taxon>
        <taxon>Ascomycota</taxon>
        <taxon>Pezizomycotina</taxon>
        <taxon>Eurotiomycetes</taxon>
        <taxon>Eurotiomycetidae</taxon>
        <taxon>Eurotiales</taxon>
        <taxon>Trichocomaceae</taxon>
        <taxon>Talaromyces</taxon>
        <taxon>Talaromyces sect. Talaromyces</taxon>
    </lineage>
</organism>
<dbReference type="FunFam" id="3.40.50.720:FF:000022">
    <property type="entry name" value="Cinnamyl alcohol dehydrogenase"/>
    <property type="match status" value="1"/>
</dbReference>
<comment type="caution">
    <text evidence="7">The sequence shown here is derived from an EMBL/GenBank/DDBJ whole genome shotgun (WGS) entry which is preliminary data.</text>
</comment>
<dbReference type="InterPro" id="IPR047109">
    <property type="entry name" value="CAD-like"/>
</dbReference>
<dbReference type="InterPro" id="IPR029752">
    <property type="entry name" value="D-isomer_DH_CS1"/>
</dbReference>
<dbReference type="Pfam" id="PF08240">
    <property type="entry name" value="ADH_N"/>
    <property type="match status" value="1"/>
</dbReference>
<dbReference type="InterPro" id="IPR036291">
    <property type="entry name" value="NAD(P)-bd_dom_sf"/>
</dbReference>
<dbReference type="Proteomes" id="UP000249363">
    <property type="component" value="Unassembled WGS sequence"/>
</dbReference>
<keyword evidence="2 5" id="KW-0479">Metal-binding</keyword>
<comment type="similarity">
    <text evidence="5">Belongs to the zinc-containing alcohol dehydrogenase family.</text>
</comment>
<dbReference type="RefSeq" id="XP_040734654.1">
    <property type="nucleotide sequence ID" value="XM_040878705.1"/>
</dbReference>
<evidence type="ECO:0000313" key="8">
    <source>
        <dbReference type="Proteomes" id="UP000249363"/>
    </source>
</evidence>
<evidence type="ECO:0000313" key="7">
    <source>
        <dbReference type="EMBL" id="RAO70138.1"/>
    </source>
</evidence>
<dbReference type="GO" id="GO:0016616">
    <property type="term" value="F:oxidoreductase activity, acting on the CH-OH group of donors, NAD or NADP as acceptor"/>
    <property type="evidence" value="ECO:0007669"/>
    <property type="project" value="InterPro"/>
</dbReference>
<dbReference type="SUPFAM" id="SSF50129">
    <property type="entry name" value="GroES-like"/>
    <property type="match status" value="1"/>
</dbReference>
<feature type="domain" description="Enoyl reductase (ER)" evidence="6">
    <location>
        <begin position="10"/>
        <end position="332"/>
    </location>
</feature>
<dbReference type="InterPro" id="IPR013154">
    <property type="entry name" value="ADH-like_N"/>
</dbReference>
<evidence type="ECO:0000256" key="4">
    <source>
        <dbReference type="ARBA" id="ARBA00023002"/>
    </source>
</evidence>
<dbReference type="InterPro" id="IPR020843">
    <property type="entry name" value="ER"/>
</dbReference>
<gene>
    <name evidence="7" type="ORF">BHQ10_006150</name>
</gene>
<name>A0A364L2V1_TALAM</name>
<dbReference type="PROSITE" id="PS00065">
    <property type="entry name" value="D_2_HYDROXYACID_DH_1"/>
    <property type="match status" value="1"/>
</dbReference>
<dbReference type="GeneID" id="63795366"/>
<dbReference type="STRING" id="1196081.A0A364L2V1"/>
<accession>A0A364L2V1</accession>
<dbReference type="InterPro" id="IPR011032">
    <property type="entry name" value="GroES-like_sf"/>
</dbReference>
<dbReference type="Gene3D" id="3.90.180.10">
    <property type="entry name" value="Medium-chain alcohol dehydrogenases, catalytic domain"/>
    <property type="match status" value="1"/>
</dbReference>
<evidence type="ECO:0000259" key="6">
    <source>
        <dbReference type="SMART" id="SM00829"/>
    </source>
</evidence>
<keyword evidence="8" id="KW-1185">Reference proteome</keyword>
<sequence length="335" mass="35899">MGIDFTYFKGSGNGEVVEAAGHRDLGPTQVSVKITHCGVCGTDEHYRHADQGLGHEGIGIITEIGSSVQDLSEFRVGDRVGMGWYHKFCGHCKYCVSGRQTLCINRTSYGTADGDQGCFGTALAWDISALYKIPDALLSEDAGPLMCGGATVWTPLYDSGVKPGDRVGIIGIGGLGHMAIQFASKMGLEVVVFSGTESKKQEALDFGASEFHATKNVESWDSIRPLDILMITTSVNPNLPLYYPILANGAKIFPLTVSTENLDGVTPLNLITGNFSIIGSGVAATASMRTMLDFAARYGIKPQIEKFPMTLTGVQDAMQKLRDGKMRYRGVLVAP</sequence>
<protein>
    <recommendedName>
        <fullName evidence="6">Enoyl reductase (ER) domain-containing protein</fullName>
    </recommendedName>
</protein>
<dbReference type="PANTHER" id="PTHR42683">
    <property type="entry name" value="ALDEHYDE REDUCTASE"/>
    <property type="match status" value="1"/>
</dbReference>
<dbReference type="OrthoDB" id="1879366at2759"/>
<dbReference type="PROSITE" id="PS00059">
    <property type="entry name" value="ADH_ZINC"/>
    <property type="match status" value="1"/>
</dbReference>
<dbReference type="InterPro" id="IPR002328">
    <property type="entry name" value="ADH_Zn_CS"/>
</dbReference>
<dbReference type="EMBL" id="MIKG01000011">
    <property type="protein sequence ID" value="RAO70138.1"/>
    <property type="molecule type" value="Genomic_DNA"/>
</dbReference>
<dbReference type="InterPro" id="IPR013149">
    <property type="entry name" value="ADH-like_C"/>
</dbReference>